<organism evidence="3 4">
    <name type="scientific">Caenimonas koreensis DSM 17982</name>
    <dbReference type="NCBI Taxonomy" id="1121255"/>
    <lineage>
        <taxon>Bacteria</taxon>
        <taxon>Pseudomonadati</taxon>
        <taxon>Pseudomonadota</taxon>
        <taxon>Betaproteobacteria</taxon>
        <taxon>Burkholderiales</taxon>
        <taxon>Comamonadaceae</taxon>
        <taxon>Caenimonas</taxon>
    </lineage>
</organism>
<protein>
    <recommendedName>
        <fullName evidence="5">Protein CcmA, bactofilin family</fullName>
    </recommendedName>
</protein>
<dbReference type="Pfam" id="PF04519">
    <property type="entry name" value="Bactofilin"/>
    <property type="match status" value="1"/>
</dbReference>
<dbReference type="RefSeq" id="WP_153584514.1">
    <property type="nucleotide sequence ID" value="NZ_WJBU01000006.1"/>
</dbReference>
<evidence type="ECO:0000256" key="2">
    <source>
        <dbReference type="SAM" id="MobiDB-lite"/>
    </source>
</evidence>
<name>A0A844B1P6_9BURK</name>
<evidence type="ECO:0000313" key="4">
    <source>
        <dbReference type="Proteomes" id="UP000487350"/>
    </source>
</evidence>
<feature type="region of interest" description="Disordered" evidence="2">
    <location>
        <begin position="173"/>
        <end position="208"/>
    </location>
</feature>
<comment type="caution">
    <text evidence="3">The sequence shown here is derived from an EMBL/GenBank/DDBJ whole genome shotgun (WGS) entry which is preliminary data.</text>
</comment>
<dbReference type="PANTHER" id="PTHR35024">
    <property type="entry name" value="HYPOTHETICAL CYTOSOLIC PROTEIN"/>
    <property type="match status" value="1"/>
</dbReference>
<dbReference type="EMBL" id="WJBU01000006">
    <property type="protein sequence ID" value="MRD47192.1"/>
    <property type="molecule type" value="Genomic_DNA"/>
</dbReference>
<evidence type="ECO:0000313" key="3">
    <source>
        <dbReference type="EMBL" id="MRD47192.1"/>
    </source>
</evidence>
<dbReference type="OrthoDB" id="8900332at2"/>
<proteinExistence type="inferred from homology"/>
<reference evidence="3 4" key="1">
    <citation type="submission" date="2019-11" db="EMBL/GenBank/DDBJ databases">
        <title>Caenimonas koreensis gen. nov., sp. nov., isolated from activated sludge.</title>
        <authorList>
            <person name="Seung H.R."/>
        </authorList>
    </citation>
    <scope>NUCLEOTIDE SEQUENCE [LARGE SCALE GENOMIC DNA]</scope>
    <source>
        <strain evidence="3 4">EMB320</strain>
    </source>
</reference>
<comment type="similarity">
    <text evidence="1">Belongs to the bactofilin family.</text>
</comment>
<sequence>MSDSNHPAGNGPHDKGGQQSPAVVALGSKMPVPAKKVPVLGAAPAHDAAAAPDESKQARSEIAQGLNFVGNAVLRGVCTVKGHVEGNLKQADGTKGAVIVTETGYVKGDIIADQISVMGRTEGLIDATGGSVSLHDSANVSGHVRYFRIQVNGSELNATLERAPGAAGAVSKPAEAAVSAPAPTVDPLPEVKFPPGYLDNAGTTGAPS</sequence>
<dbReference type="Proteomes" id="UP000487350">
    <property type="component" value="Unassembled WGS sequence"/>
</dbReference>
<dbReference type="AlphaFoldDB" id="A0A844B1P6"/>
<keyword evidence="4" id="KW-1185">Reference proteome</keyword>
<evidence type="ECO:0008006" key="5">
    <source>
        <dbReference type="Google" id="ProtNLM"/>
    </source>
</evidence>
<feature type="region of interest" description="Disordered" evidence="2">
    <location>
        <begin position="1"/>
        <end position="28"/>
    </location>
</feature>
<gene>
    <name evidence="3" type="ORF">GHT07_07870</name>
</gene>
<evidence type="ECO:0000256" key="1">
    <source>
        <dbReference type="ARBA" id="ARBA00044755"/>
    </source>
</evidence>
<dbReference type="PANTHER" id="PTHR35024:SF4">
    <property type="entry name" value="POLYMER-FORMING CYTOSKELETAL PROTEIN"/>
    <property type="match status" value="1"/>
</dbReference>
<accession>A0A844B1P6</accession>
<dbReference type="InterPro" id="IPR007607">
    <property type="entry name" value="BacA/B"/>
</dbReference>